<dbReference type="RefSeq" id="WP_149485623.1">
    <property type="nucleotide sequence ID" value="NZ_CP036150.1"/>
</dbReference>
<evidence type="ECO:0000313" key="14">
    <source>
        <dbReference type="Proteomes" id="UP000324209"/>
    </source>
</evidence>
<evidence type="ECO:0000256" key="4">
    <source>
        <dbReference type="ARBA" id="ARBA00022695"/>
    </source>
</evidence>
<keyword evidence="5" id="KW-0479">Metal-binding</keyword>
<dbReference type="InterPro" id="IPR032810">
    <property type="entry name" value="CCA-adding_enz_C"/>
</dbReference>
<feature type="domain" description="tRNA nucleotidyltransferase/poly(A) polymerase RNA and SrmB- binding" evidence="11">
    <location>
        <begin position="171"/>
        <end position="230"/>
    </location>
</feature>
<dbReference type="OrthoDB" id="9805698at2"/>
<dbReference type="PANTHER" id="PTHR46173:SF1">
    <property type="entry name" value="CCA TRNA NUCLEOTIDYLTRANSFERASE 1, MITOCHONDRIAL"/>
    <property type="match status" value="1"/>
</dbReference>
<evidence type="ECO:0000256" key="1">
    <source>
        <dbReference type="ARBA" id="ARBA00001946"/>
    </source>
</evidence>
<evidence type="ECO:0000256" key="5">
    <source>
        <dbReference type="ARBA" id="ARBA00022723"/>
    </source>
</evidence>
<evidence type="ECO:0000313" key="13">
    <source>
        <dbReference type="EMBL" id="QEN07543.1"/>
    </source>
</evidence>
<evidence type="ECO:0000256" key="2">
    <source>
        <dbReference type="ARBA" id="ARBA00022679"/>
    </source>
</evidence>
<comment type="cofactor">
    <cofactor evidence="1">
        <name>Mg(2+)</name>
        <dbReference type="ChEBI" id="CHEBI:18420"/>
    </cofactor>
</comment>
<dbReference type="SUPFAM" id="SSF81891">
    <property type="entry name" value="Poly A polymerase C-terminal region-like"/>
    <property type="match status" value="1"/>
</dbReference>
<dbReference type="SUPFAM" id="SSF81301">
    <property type="entry name" value="Nucleotidyltransferase"/>
    <property type="match status" value="1"/>
</dbReference>
<protein>
    <submittedName>
        <fullName evidence="13">HD domain-containing protein</fullName>
    </submittedName>
</protein>
<feature type="domain" description="CCA-adding enzyme C-terminal" evidence="12">
    <location>
        <begin position="299"/>
        <end position="442"/>
    </location>
</feature>
<dbReference type="GO" id="GO:0000166">
    <property type="term" value="F:nucleotide binding"/>
    <property type="evidence" value="ECO:0007669"/>
    <property type="project" value="UniProtKB-KW"/>
</dbReference>
<keyword evidence="2 9" id="KW-0808">Transferase</keyword>
<comment type="similarity">
    <text evidence="9">Belongs to the tRNA nucleotidyltransferase/poly(A) polymerase family.</text>
</comment>
<dbReference type="GO" id="GO:0008033">
    <property type="term" value="P:tRNA processing"/>
    <property type="evidence" value="ECO:0007669"/>
    <property type="project" value="UniProtKB-KW"/>
</dbReference>
<evidence type="ECO:0000256" key="7">
    <source>
        <dbReference type="ARBA" id="ARBA00022842"/>
    </source>
</evidence>
<dbReference type="Pfam" id="PF12627">
    <property type="entry name" value="PolyA_pol_RNAbd"/>
    <property type="match status" value="1"/>
</dbReference>
<evidence type="ECO:0000259" key="10">
    <source>
        <dbReference type="Pfam" id="PF01743"/>
    </source>
</evidence>
<gene>
    <name evidence="13" type="ORF">EXM22_05900</name>
</gene>
<reference evidence="13 14" key="1">
    <citation type="submission" date="2019-02" db="EMBL/GenBank/DDBJ databases">
        <title>Complete Genome Sequence and Methylome Analysis of free living Spirochaetas.</title>
        <authorList>
            <person name="Fomenkov A."/>
            <person name="Dubinina G."/>
            <person name="Leshcheva N."/>
            <person name="Mikheeva N."/>
            <person name="Grabovich M."/>
            <person name="Vincze T."/>
            <person name="Roberts R.J."/>
        </authorList>
    </citation>
    <scope>NUCLEOTIDE SEQUENCE [LARGE SCALE GENOMIC DNA]</scope>
    <source>
        <strain evidence="13 14">K2</strain>
    </source>
</reference>
<dbReference type="AlphaFoldDB" id="A0A5C1QHD4"/>
<dbReference type="GO" id="GO:0016779">
    <property type="term" value="F:nucleotidyltransferase activity"/>
    <property type="evidence" value="ECO:0007669"/>
    <property type="project" value="UniProtKB-KW"/>
</dbReference>
<keyword evidence="4" id="KW-0548">Nucleotidyltransferase</keyword>
<dbReference type="PANTHER" id="PTHR46173">
    <property type="entry name" value="CCA TRNA NUCLEOTIDYLTRANSFERASE 1, MITOCHONDRIAL"/>
    <property type="match status" value="1"/>
</dbReference>
<dbReference type="GO" id="GO:0000049">
    <property type="term" value="F:tRNA binding"/>
    <property type="evidence" value="ECO:0007669"/>
    <property type="project" value="TreeGrafter"/>
</dbReference>
<keyword evidence="8 9" id="KW-0694">RNA-binding</keyword>
<dbReference type="InterPro" id="IPR002646">
    <property type="entry name" value="PolA_pol_head_dom"/>
</dbReference>
<dbReference type="KEGG" id="ock:EXM22_05900"/>
<dbReference type="InterPro" id="IPR043519">
    <property type="entry name" value="NT_sf"/>
</dbReference>
<dbReference type="Proteomes" id="UP000324209">
    <property type="component" value="Chromosome"/>
</dbReference>
<dbReference type="CDD" id="cd00077">
    <property type="entry name" value="HDc"/>
    <property type="match status" value="1"/>
</dbReference>
<evidence type="ECO:0000256" key="9">
    <source>
        <dbReference type="RuleBase" id="RU003953"/>
    </source>
</evidence>
<accession>A0A5C1QHD4</accession>
<dbReference type="Pfam" id="PF01743">
    <property type="entry name" value="PolyA_pol"/>
    <property type="match status" value="1"/>
</dbReference>
<dbReference type="InterPro" id="IPR032828">
    <property type="entry name" value="PolyA_RNA-bd"/>
</dbReference>
<dbReference type="Gene3D" id="3.30.460.10">
    <property type="entry name" value="Beta Polymerase, domain 2"/>
    <property type="match status" value="1"/>
</dbReference>
<keyword evidence="6" id="KW-0547">Nucleotide-binding</keyword>
<dbReference type="GO" id="GO:0046872">
    <property type="term" value="F:metal ion binding"/>
    <property type="evidence" value="ECO:0007669"/>
    <property type="project" value="UniProtKB-KW"/>
</dbReference>
<keyword evidence="3" id="KW-0819">tRNA processing</keyword>
<evidence type="ECO:0000256" key="6">
    <source>
        <dbReference type="ARBA" id="ARBA00022741"/>
    </source>
</evidence>
<organism evidence="13 14">
    <name type="scientific">Oceanispirochaeta crateris</name>
    <dbReference type="NCBI Taxonomy" id="2518645"/>
    <lineage>
        <taxon>Bacteria</taxon>
        <taxon>Pseudomonadati</taxon>
        <taxon>Spirochaetota</taxon>
        <taxon>Spirochaetia</taxon>
        <taxon>Spirochaetales</taxon>
        <taxon>Spirochaetaceae</taxon>
        <taxon>Oceanispirochaeta</taxon>
    </lineage>
</organism>
<evidence type="ECO:0000256" key="3">
    <source>
        <dbReference type="ARBA" id="ARBA00022694"/>
    </source>
</evidence>
<dbReference type="Pfam" id="PF13735">
    <property type="entry name" value="tRNA_NucTran2_2"/>
    <property type="match status" value="1"/>
</dbReference>
<evidence type="ECO:0000259" key="12">
    <source>
        <dbReference type="Pfam" id="PF13735"/>
    </source>
</evidence>
<proteinExistence type="inferred from homology"/>
<evidence type="ECO:0000256" key="8">
    <source>
        <dbReference type="ARBA" id="ARBA00022884"/>
    </source>
</evidence>
<sequence>MRIKFPDEVKIISSRIKKAGFRSYLVGGAVRDQLLGLSAKDYDLCTDALPEDIMSIFKKVIPTGIKHGTVTVLMNSESYEITTFRIDGKYSDGRRPDDILFTDDLTEDLKRRDFTINSIAYDVLENKIYDPNNGEADLKSGIIRAIGVPEERFREDGLRSIRACRFASQLNFTIENETIEGIKNCLSNIQDLSAERIYEEFLKIMKTDKPSLSFHLFQETGILPLILPELSLCIGVGQKGAHEFDVFEHLLRSCDAASPENSDVRFAALFHDLGKPAVRSIGDDGIPTFYNHEMESVKIAQSIMNRYRFPKNKMKRILQLIQNHMFHYTENWSDSAVRRFIRKIELSYMSDQYALREADIQGMTRGSIPEDGYGLRELKLRVAAILEEENAFSVKDLAVNGKDVMTATGIKGGPMVGHILDYLLETVLDDPKQNNKATLLDIASKYSKTLK</sequence>
<evidence type="ECO:0000259" key="11">
    <source>
        <dbReference type="Pfam" id="PF12627"/>
    </source>
</evidence>
<dbReference type="InterPro" id="IPR050264">
    <property type="entry name" value="Bact_CCA-adding_enz_type3_sf"/>
</dbReference>
<dbReference type="EMBL" id="CP036150">
    <property type="protein sequence ID" value="QEN07543.1"/>
    <property type="molecule type" value="Genomic_DNA"/>
</dbReference>
<dbReference type="CDD" id="cd05398">
    <property type="entry name" value="NT_ClassII-CCAase"/>
    <property type="match status" value="1"/>
</dbReference>
<feature type="domain" description="Poly A polymerase head" evidence="10">
    <location>
        <begin position="24"/>
        <end position="144"/>
    </location>
</feature>
<keyword evidence="7" id="KW-0460">Magnesium</keyword>
<dbReference type="Gene3D" id="1.10.246.80">
    <property type="match status" value="1"/>
</dbReference>
<name>A0A5C1QHD4_9SPIO</name>
<keyword evidence="14" id="KW-1185">Reference proteome</keyword>
<dbReference type="Gene3D" id="1.10.3090.10">
    <property type="entry name" value="cca-adding enzyme, domain 2"/>
    <property type="match status" value="1"/>
</dbReference>
<dbReference type="InterPro" id="IPR003607">
    <property type="entry name" value="HD/PDEase_dom"/>
</dbReference>